<dbReference type="Proteomes" id="UP000663853">
    <property type="component" value="Unassembled WGS sequence"/>
</dbReference>
<dbReference type="GO" id="GO:0000287">
    <property type="term" value="F:magnesium ion binding"/>
    <property type="evidence" value="ECO:0007669"/>
    <property type="project" value="TreeGrafter"/>
</dbReference>
<dbReference type="PANTHER" id="PTHR43344">
    <property type="entry name" value="PHOSPHOSERINE PHOSPHATASE"/>
    <property type="match status" value="1"/>
</dbReference>
<accession>A0A8H3DSG8</accession>
<dbReference type="InterPro" id="IPR027417">
    <property type="entry name" value="P-loop_NTPase"/>
</dbReference>
<dbReference type="AlphaFoldDB" id="A0A8H3DSG8"/>
<proteinExistence type="predicted"/>
<dbReference type="Gene3D" id="3.40.50.1000">
    <property type="entry name" value="HAD superfamily/HAD-like"/>
    <property type="match status" value="1"/>
</dbReference>
<evidence type="ECO:0000313" key="3">
    <source>
        <dbReference type="Proteomes" id="UP000663853"/>
    </source>
</evidence>
<dbReference type="SUPFAM" id="SSF53271">
    <property type="entry name" value="PRTase-like"/>
    <property type="match status" value="1"/>
</dbReference>
<reference evidence="2" key="1">
    <citation type="submission" date="2021-01" db="EMBL/GenBank/DDBJ databases">
        <authorList>
            <person name="Kaushik A."/>
        </authorList>
    </citation>
    <scope>NUCLEOTIDE SEQUENCE</scope>
    <source>
        <strain evidence="2">AG6-10EEA</strain>
    </source>
</reference>
<dbReference type="GO" id="GO:0006564">
    <property type="term" value="P:L-serine biosynthetic process"/>
    <property type="evidence" value="ECO:0007669"/>
    <property type="project" value="TreeGrafter"/>
</dbReference>
<dbReference type="InterPro" id="IPR023214">
    <property type="entry name" value="HAD_sf"/>
</dbReference>
<organism evidence="2 3">
    <name type="scientific">Rhizoctonia solani</name>
    <dbReference type="NCBI Taxonomy" id="456999"/>
    <lineage>
        <taxon>Eukaryota</taxon>
        <taxon>Fungi</taxon>
        <taxon>Dikarya</taxon>
        <taxon>Basidiomycota</taxon>
        <taxon>Agaricomycotina</taxon>
        <taxon>Agaricomycetes</taxon>
        <taxon>Cantharellales</taxon>
        <taxon>Ceratobasidiaceae</taxon>
        <taxon>Rhizoctonia</taxon>
    </lineage>
</organism>
<dbReference type="GO" id="GO:0036424">
    <property type="term" value="F:L-phosphoserine phosphatase activity"/>
    <property type="evidence" value="ECO:0007669"/>
    <property type="project" value="TreeGrafter"/>
</dbReference>
<gene>
    <name evidence="2" type="ORF">RDB_LOCUS183474</name>
</gene>
<dbReference type="Gene3D" id="3.40.50.300">
    <property type="entry name" value="P-loop containing nucleotide triphosphate hydrolases"/>
    <property type="match status" value="1"/>
</dbReference>
<dbReference type="EMBL" id="CAJMXA010004215">
    <property type="protein sequence ID" value="CAE6537299.1"/>
    <property type="molecule type" value="Genomic_DNA"/>
</dbReference>
<feature type="domain" description="Phosphoribosyltransferase" evidence="1">
    <location>
        <begin position="462"/>
        <end position="657"/>
    </location>
</feature>
<dbReference type="PANTHER" id="PTHR43344:SF20">
    <property type="entry name" value="URACIL PHOSPHORIBOSYLTRANSFERASE"/>
    <property type="match status" value="1"/>
</dbReference>
<dbReference type="InterPro" id="IPR029057">
    <property type="entry name" value="PRTase-like"/>
</dbReference>
<dbReference type="SUPFAM" id="SSF52540">
    <property type="entry name" value="P-loop containing nucleoside triphosphate hydrolases"/>
    <property type="match status" value="1"/>
</dbReference>
<dbReference type="GO" id="GO:0005737">
    <property type="term" value="C:cytoplasm"/>
    <property type="evidence" value="ECO:0007669"/>
    <property type="project" value="TreeGrafter"/>
</dbReference>
<dbReference type="CDD" id="cd06223">
    <property type="entry name" value="PRTases_typeI"/>
    <property type="match status" value="1"/>
</dbReference>
<dbReference type="InterPro" id="IPR000836">
    <property type="entry name" value="PRTase_dom"/>
</dbReference>
<dbReference type="InterPro" id="IPR036412">
    <property type="entry name" value="HAD-like_sf"/>
</dbReference>
<sequence length="661" mass="71874">MSESATHPSAGESIVVGLYGLPGCGKTFLIDQLKLSPDLGEEHFAYYDGSAVLSSLLAGGLAEFKQMDDQQKYRTRERAIRVISAECASSGRVGVVAGHLLFWDEHAPAQLAWTAADASVYTHIFFLDVPSEEVAKRRLGDTVRARPPASLAHLEKWASAEQSQLREICLENGILFTTTSPSKVAALLRDVQCHTEAYNLDRAEEYLDSIVSTHKSNSNSVLVLDGDRTLIPDDTGALFDRLMLERDGTSGDGPLKSIFKSSLGYSYTAFRQVAFMYSGLEQATFDEYCRQVASSVTVYPEFVMMLQRAAGVAAVVVTCGLRAIWERIIDRAGLSETVKVVGGGRLEDGFVVTADVKAALVARLQDVHGKYVCAFGDSILDLPMLKVADRAVVVVGEEGKRSRAMERALARAVEEDGFLACQVILPPTTSPRLDSVRLPLVDITSEHFLASILSPVVLAPANVARLLMTPMRDAAVSGPHLRKAHESVGRYLAVSLLSASECIGLEEYSIRHVQGHETTGYRFRDEARTTIVALMRGGEPMALGVNEVMPLAMFVHAKLPSDLKAEYVEGQRTIILVDSVINTGTSIVGFVARIREVDACIRIVVVAGVVQAKSFSRTALARVLTADRNFVIVALRQSDNKFTGKGTTDTGNRLFNTTRLD</sequence>
<name>A0A8H3DSG8_9AGAM</name>
<dbReference type="Gene3D" id="3.40.50.2020">
    <property type="match status" value="1"/>
</dbReference>
<dbReference type="SUPFAM" id="SSF56784">
    <property type="entry name" value="HAD-like"/>
    <property type="match status" value="1"/>
</dbReference>
<evidence type="ECO:0000259" key="1">
    <source>
        <dbReference type="Pfam" id="PF14681"/>
    </source>
</evidence>
<dbReference type="InterPro" id="IPR050582">
    <property type="entry name" value="HAD-like_SerB"/>
</dbReference>
<dbReference type="Pfam" id="PF13207">
    <property type="entry name" value="AAA_17"/>
    <property type="match status" value="1"/>
</dbReference>
<dbReference type="Pfam" id="PF12710">
    <property type="entry name" value="HAD"/>
    <property type="match status" value="1"/>
</dbReference>
<comment type="caution">
    <text evidence="2">The sequence shown here is derived from an EMBL/GenBank/DDBJ whole genome shotgun (WGS) entry which is preliminary data.</text>
</comment>
<dbReference type="Pfam" id="PF14681">
    <property type="entry name" value="UPRTase"/>
    <property type="match status" value="1"/>
</dbReference>
<evidence type="ECO:0000313" key="2">
    <source>
        <dbReference type="EMBL" id="CAE6537299.1"/>
    </source>
</evidence>
<protein>
    <recommendedName>
        <fullName evidence="1">Phosphoribosyltransferase domain-containing protein</fullName>
    </recommendedName>
</protein>